<protein>
    <submittedName>
        <fullName evidence="1">DUF2171 domain-containing protein</fullName>
    </submittedName>
</protein>
<comment type="caution">
    <text evidence="1">The sequence shown here is derived from an EMBL/GenBank/DDBJ whole genome shotgun (WGS) entry which is preliminary data.</text>
</comment>
<dbReference type="EMBL" id="JBHLUN010000002">
    <property type="protein sequence ID" value="MFC0407344.1"/>
    <property type="molecule type" value="Genomic_DNA"/>
</dbReference>
<keyword evidence="2" id="KW-1185">Reference proteome</keyword>
<accession>A0ABV6JNR5</accession>
<dbReference type="InterPro" id="IPR018684">
    <property type="entry name" value="DUF2171"/>
</dbReference>
<sequence>MADVSAIKEHMEIIGADGGHIGTVDHVDGNRIKLTKNDSGAGGKHHYLPLSLIEDVDGGKARASFKAELAPQFWETDAAN</sequence>
<name>A0ABV6JNR5_9PROT</name>
<evidence type="ECO:0000313" key="1">
    <source>
        <dbReference type="EMBL" id="MFC0407344.1"/>
    </source>
</evidence>
<dbReference type="RefSeq" id="WP_377043040.1">
    <property type="nucleotide sequence ID" value="NZ_JBHLUN010000002.1"/>
</dbReference>
<proteinExistence type="predicted"/>
<reference evidence="1 2" key="1">
    <citation type="submission" date="2024-09" db="EMBL/GenBank/DDBJ databases">
        <authorList>
            <person name="Sun Q."/>
            <person name="Mori K."/>
        </authorList>
    </citation>
    <scope>NUCLEOTIDE SEQUENCE [LARGE SCALE GENOMIC DNA]</scope>
    <source>
        <strain evidence="1 2">TBRC 5777</strain>
    </source>
</reference>
<gene>
    <name evidence="1" type="ORF">ACFFGY_03725</name>
</gene>
<dbReference type="Proteomes" id="UP001589865">
    <property type="component" value="Unassembled WGS sequence"/>
</dbReference>
<dbReference type="Pfam" id="PF09939">
    <property type="entry name" value="DUF2171"/>
    <property type="match status" value="1"/>
</dbReference>
<evidence type="ECO:0000313" key="2">
    <source>
        <dbReference type="Proteomes" id="UP001589865"/>
    </source>
</evidence>
<organism evidence="1 2">
    <name type="scientific">Roseomonas elaeocarpi</name>
    <dbReference type="NCBI Taxonomy" id="907779"/>
    <lineage>
        <taxon>Bacteria</taxon>
        <taxon>Pseudomonadati</taxon>
        <taxon>Pseudomonadota</taxon>
        <taxon>Alphaproteobacteria</taxon>
        <taxon>Acetobacterales</taxon>
        <taxon>Roseomonadaceae</taxon>
        <taxon>Roseomonas</taxon>
    </lineage>
</organism>